<dbReference type="GO" id="GO:0003677">
    <property type="term" value="F:DNA binding"/>
    <property type="evidence" value="ECO:0007669"/>
    <property type="project" value="UniProtKB-UniRule"/>
</dbReference>
<reference evidence="5 6" key="1">
    <citation type="submission" date="2019-10" db="EMBL/GenBank/DDBJ databases">
        <authorList>
            <person name="Karimi E."/>
        </authorList>
    </citation>
    <scope>NUCLEOTIDE SEQUENCE [LARGE SCALE GENOMIC DNA]</scope>
    <source>
        <strain evidence="5">Aeromonas sp. 8C</strain>
    </source>
</reference>
<feature type="domain" description="OmpR/PhoB-type" evidence="4">
    <location>
        <begin position="1"/>
        <end position="92"/>
    </location>
</feature>
<dbReference type="RefSeq" id="WP_159157253.1">
    <property type="nucleotide sequence ID" value="NZ_LR732798.1"/>
</dbReference>
<dbReference type="PROSITE" id="PS51755">
    <property type="entry name" value="OMPR_PHOB"/>
    <property type="match status" value="1"/>
</dbReference>
<accession>A0A653L3C3</accession>
<name>A0A653L3C3_AERVE</name>
<dbReference type="SUPFAM" id="SSF46894">
    <property type="entry name" value="C-terminal effector domain of the bipartite response regulators"/>
    <property type="match status" value="1"/>
</dbReference>
<gene>
    <name evidence="5" type="ORF">AERO8C_20494</name>
</gene>
<evidence type="ECO:0000256" key="3">
    <source>
        <dbReference type="SAM" id="Phobius"/>
    </source>
</evidence>
<proteinExistence type="predicted"/>
<keyword evidence="1 2" id="KW-0238">DNA-binding</keyword>
<feature type="DNA-binding region" description="OmpR/PhoB-type" evidence="2">
    <location>
        <begin position="1"/>
        <end position="92"/>
    </location>
</feature>
<feature type="transmembrane region" description="Helical" evidence="3">
    <location>
        <begin position="136"/>
        <end position="155"/>
    </location>
</feature>
<keyword evidence="3" id="KW-0472">Membrane</keyword>
<dbReference type="InterPro" id="IPR036388">
    <property type="entry name" value="WH-like_DNA-bd_sf"/>
</dbReference>
<dbReference type="InterPro" id="IPR016032">
    <property type="entry name" value="Sig_transdc_resp-reg_C-effctor"/>
</dbReference>
<dbReference type="AlphaFoldDB" id="A0A653L3C3"/>
<protein>
    <recommendedName>
        <fullName evidence="4">OmpR/PhoB-type domain-containing protein</fullName>
    </recommendedName>
</protein>
<dbReference type="Proteomes" id="UP000439123">
    <property type="component" value="Unassembled WGS sequence"/>
</dbReference>
<organism evidence="5 6">
    <name type="scientific">Aeromonas veronii</name>
    <dbReference type="NCBI Taxonomy" id="654"/>
    <lineage>
        <taxon>Bacteria</taxon>
        <taxon>Pseudomonadati</taxon>
        <taxon>Pseudomonadota</taxon>
        <taxon>Gammaproteobacteria</taxon>
        <taxon>Aeromonadales</taxon>
        <taxon>Aeromonadaceae</taxon>
        <taxon>Aeromonas</taxon>
    </lineage>
</organism>
<dbReference type="GO" id="GO:0006355">
    <property type="term" value="P:regulation of DNA-templated transcription"/>
    <property type="evidence" value="ECO:0007669"/>
    <property type="project" value="InterPro"/>
</dbReference>
<dbReference type="SMART" id="SM00862">
    <property type="entry name" value="Trans_reg_C"/>
    <property type="match status" value="1"/>
</dbReference>
<dbReference type="EMBL" id="CABWLC010000012">
    <property type="protein sequence ID" value="VXA85454.1"/>
    <property type="molecule type" value="Genomic_DNA"/>
</dbReference>
<sequence>MISLNINSGELLVNGSTTAQLSSSEILVLQCLMDQPDVLVSKEALMEAGWPSKVVQQNSLTVAIKNIRKALAEITDGPIIETRHRRGYIFHSVLNANDNIESDISIDSPAVDQDTSFEIEKSIFSHEHKLHKLGSTFVNVIFYSAFTLVALWSLFITTLDTPISCNKINNANLCGYSELSDDEIIKIEQTVGKSEGTYLYGYDKELGQLQIHKMD</sequence>
<dbReference type="Pfam" id="PF00486">
    <property type="entry name" value="Trans_reg_C"/>
    <property type="match status" value="1"/>
</dbReference>
<dbReference type="CDD" id="cd00383">
    <property type="entry name" value="trans_reg_C"/>
    <property type="match status" value="1"/>
</dbReference>
<dbReference type="Gene3D" id="1.10.10.10">
    <property type="entry name" value="Winged helix-like DNA-binding domain superfamily/Winged helix DNA-binding domain"/>
    <property type="match status" value="1"/>
</dbReference>
<evidence type="ECO:0000256" key="2">
    <source>
        <dbReference type="PROSITE-ProRule" id="PRU01091"/>
    </source>
</evidence>
<evidence type="ECO:0000259" key="4">
    <source>
        <dbReference type="PROSITE" id="PS51755"/>
    </source>
</evidence>
<dbReference type="InterPro" id="IPR001867">
    <property type="entry name" value="OmpR/PhoB-type_DNA-bd"/>
</dbReference>
<keyword evidence="3" id="KW-1133">Transmembrane helix</keyword>
<evidence type="ECO:0000313" key="5">
    <source>
        <dbReference type="EMBL" id="VXA85454.1"/>
    </source>
</evidence>
<keyword evidence="3" id="KW-0812">Transmembrane</keyword>
<dbReference type="GO" id="GO:0000160">
    <property type="term" value="P:phosphorelay signal transduction system"/>
    <property type="evidence" value="ECO:0007669"/>
    <property type="project" value="InterPro"/>
</dbReference>
<evidence type="ECO:0000256" key="1">
    <source>
        <dbReference type="ARBA" id="ARBA00023125"/>
    </source>
</evidence>
<evidence type="ECO:0000313" key="6">
    <source>
        <dbReference type="Proteomes" id="UP000439123"/>
    </source>
</evidence>